<sequence length="232" mass="24999">MKDVVLSLPPPGGPPRGVEYEKAFSSKYLQNWSPSKSSKESISSHEGYTQIITNDRSHLLPLVPHSKASPWGSFMGTWQMLLKIPPAWVTLTSHTMASAASLTKWIQKNPDLLKASNGLCPETLGKLHDADSRKKLGEKAMTKTEQQAPKRTSTPNSPATSCSFHEQLQSPPPAAGPTPALQNPPASPNSSPGSPCSLECWQGPTLTQSPKCKPGASEENQGHAEKENLTKD</sequence>
<protein>
    <submittedName>
        <fullName evidence="2">Protein Flattop-like</fullName>
    </submittedName>
</protein>
<evidence type="ECO:0000313" key="2">
    <source>
        <dbReference type="RefSeq" id="XP_045142531.1"/>
    </source>
</evidence>
<evidence type="ECO:0000313" key="1">
    <source>
        <dbReference type="Proteomes" id="UP000694863"/>
    </source>
</evidence>
<accession>A0AC55CSR5</accession>
<keyword evidence="1" id="KW-1185">Reference proteome</keyword>
<proteinExistence type="predicted"/>
<name>A0AC55CSR5_ECHTE</name>
<gene>
    <name evidence="2" type="primary">LOC101663553</name>
</gene>
<reference evidence="2" key="1">
    <citation type="submission" date="2025-08" db="UniProtKB">
        <authorList>
            <consortium name="RefSeq"/>
        </authorList>
    </citation>
    <scope>IDENTIFICATION</scope>
</reference>
<dbReference type="RefSeq" id="XP_045142531.1">
    <property type="nucleotide sequence ID" value="XM_045286596.1"/>
</dbReference>
<dbReference type="Proteomes" id="UP000694863">
    <property type="component" value="Unplaced"/>
</dbReference>
<organism evidence="1 2">
    <name type="scientific">Echinops telfairi</name>
    <name type="common">Lesser hedgehog tenrec</name>
    <dbReference type="NCBI Taxonomy" id="9371"/>
    <lineage>
        <taxon>Eukaryota</taxon>
        <taxon>Metazoa</taxon>
        <taxon>Chordata</taxon>
        <taxon>Craniata</taxon>
        <taxon>Vertebrata</taxon>
        <taxon>Euteleostomi</taxon>
        <taxon>Mammalia</taxon>
        <taxon>Eutheria</taxon>
        <taxon>Afrotheria</taxon>
        <taxon>Tenrecidae</taxon>
        <taxon>Tenrecinae</taxon>
        <taxon>Echinops</taxon>
    </lineage>
</organism>